<dbReference type="Pfam" id="PF00158">
    <property type="entry name" value="Sigma54_activat"/>
    <property type="match status" value="1"/>
</dbReference>
<evidence type="ECO:0000256" key="1">
    <source>
        <dbReference type="ARBA" id="ARBA00022679"/>
    </source>
</evidence>
<dbReference type="InterPro" id="IPR002078">
    <property type="entry name" value="Sigma_54_int"/>
</dbReference>
<dbReference type="GO" id="GO:0003677">
    <property type="term" value="F:DNA binding"/>
    <property type="evidence" value="ECO:0007669"/>
    <property type="project" value="UniProtKB-KW"/>
</dbReference>
<dbReference type="GO" id="GO:0006355">
    <property type="term" value="P:regulation of DNA-templated transcription"/>
    <property type="evidence" value="ECO:0007669"/>
    <property type="project" value="InterPro"/>
</dbReference>
<dbReference type="InterPro" id="IPR036662">
    <property type="entry name" value="PTS_EIIA_man-typ_sf"/>
</dbReference>
<keyword evidence="1" id="KW-0808">Transferase</keyword>
<evidence type="ECO:0000313" key="8">
    <source>
        <dbReference type="EMBL" id="QNN59819.1"/>
    </source>
</evidence>
<dbReference type="PANTHER" id="PTHR32071:SF38">
    <property type="entry name" value="PSP OPERON TRANSCRIPTIONAL ACTIVATOR"/>
    <property type="match status" value="1"/>
</dbReference>
<evidence type="ECO:0000259" key="7">
    <source>
        <dbReference type="PROSITE" id="PS51372"/>
    </source>
</evidence>
<dbReference type="CDD" id="cd00090">
    <property type="entry name" value="HTH_ARSR"/>
    <property type="match status" value="1"/>
</dbReference>
<proteinExistence type="predicted"/>
<dbReference type="InterPro" id="IPR025943">
    <property type="entry name" value="Sigma_54_int_dom_ATP-bd_2"/>
</dbReference>
<dbReference type="Gene3D" id="1.10.1790.10">
    <property type="entry name" value="PRD domain"/>
    <property type="match status" value="2"/>
</dbReference>
<dbReference type="InterPro" id="IPR036390">
    <property type="entry name" value="WH_DNA-bd_sf"/>
</dbReference>
<accession>A0A7G9RW44</accession>
<evidence type="ECO:0000259" key="6">
    <source>
        <dbReference type="PROSITE" id="PS51096"/>
    </source>
</evidence>
<feature type="domain" description="PRD" evidence="7">
    <location>
        <begin position="450"/>
        <end position="554"/>
    </location>
</feature>
<gene>
    <name evidence="8" type="ORF">H9L01_05350</name>
</gene>
<keyword evidence="2" id="KW-0547">Nucleotide-binding</keyword>
<dbReference type="SUPFAM" id="SSF53062">
    <property type="entry name" value="PTS system fructose IIA component-like"/>
    <property type="match status" value="1"/>
</dbReference>
<keyword evidence="4" id="KW-0238">DNA-binding</keyword>
<sequence length="912" mass="103589">MLRKEVVLESLNNYTKTINLEMIRDGYNGATTQELVDKLDIDRTNCSRELNNLVNDGLVIKITGKPVRYFPVEHLESLIFAKIIIGEGTSLREIVENSVQKLSDFDSIIGAGGSLSMAIDQAKAAMIYPPFGLHTLITGETGIGKTMFVELMYNYAKEFGVLDNRAELVTFNCAEYADNPQLLVSELFGYTKGSFTGADTNKPGLIDRANKGILFLDEIHRLPSEGQEMLFQLMDSGKYRKMGDSTQEWRADVLIVGATTESIESNLLLTFIRRIPMLITLPSLEQRPLKEHLDLINLFFEMEQSKIKKNIHVDRKVLESLLRYRYPGNIGQLKTDIQLICARAFLDSMKNKNTDLKVTQEFLPQYLLENSYGGNDQYIAVDTLLKSYDKGAHYDGNQIVRTPLAEVNTYNGIDETMGIDEIKHYIQNMILGSYENRGELKHNPDEIFKIIKPEIYYSVAESLSLAQSRLKCTFSSQTYIAFGLHIQSIIERGLEAKVFYNVSEDIKVHHPEEYQAAKLVMSYLADELKYDFAPEEAYLATLFLTTHHEKDEERVGLMVIAHGNGVAKNIVNVANTLLETDHAEYLDMGLEENVDTFYDKFKAKAKLVNEGKGVLIIADMGSLMNFGERFTKETGIPTKTVNFVSTPLVLESLRKVLFSTTSLGQIHYELLMTLNAMSSEPEVTRRKRLDDTQHGKPKAIVVTCMTGEGAAIALKNYIQDSLSSIGHLNLNIVTTNKQNYDPSLEDEYEVTAVIGAVDLKLDSIPYISTEEVLLGNGLKTLEFLLLKRNSQREYLTNQRIDTILRILEDTLGFLNPEKTLNLVMDTFMQISDNYEISEFERLNINYSLHLPNMIERVIRNEKIPYDEIESRIKQNQKLYDVIKEALKTIEEAYRIQIPDTEIGYIMDMFDTV</sequence>
<name>A0A7G9RW44_9FIRM</name>
<dbReference type="EMBL" id="CP060715">
    <property type="protein sequence ID" value="QNN59819.1"/>
    <property type="molecule type" value="Genomic_DNA"/>
</dbReference>
<evidence type="ECO:0000256" key="2">
    <source>
        <dbReference type="ARBA" id="ARBA00022741"/>
    </source>
</evidence>
<dbReference type="SUPFAM" id="SSF63520">
    <property type="entry name" value="PTS-regulatory domain, PRD"/>
    <property type="match status" value="2"/>
</dbReference>
<dbReference type="KEGG" id="eio:H9L01_05350"/>
<dbReference type="PANTHER" id="PTHR32071">
    <property type="entry name" value="TRANSCRIPTIONAL REGULATORY PROTEIN"/>
    <property type="match status" value="1"/>
</dbReference>
<dbReference type="InterPro" id="IPR036634">
    <property type="entry name" value="PRD_sf"/>
</dbReference>
<dbReference type="CDD" id="cd00009">
    <property type="entry name" value="AAA"/>
    <property type="match status" value="1"/>
</dbReference>
<dbReference type="Pfam" id="PF03610">
    <property type="entry name" value="EIIA-man"/>
    <property type="match status" value="1"/>
</dbReference>
<dbReference type="SUPFAM" id="SSF52540">
    <property type="entry name" value="P-loop containing nucleoside triphosphate hydrolases"/>
    <property type="match status" value="1"/>
</dbReference>
<evidence type="ECO:0000313" key="9">
    <source>
        <dbReference type="Proteomes" id="UP000515928"/>
    </source>
</evidence>
<keyword evidence="3" id="KW-0067">ATP-binding</keyword>
<dbReference type="Proteomes" id="UP000515928">
    <property type="component" value="Chromosome"/>
</dbReference>
<dbReference type="PROSITE" id="PS51096">
    <property type="entry name" value="PTS_EIIA_TYPE_4"/>
    <property type="match status" value="1"/>
</dbReference>
<feature type="domain" description="PRD" evidence="7">
    <location>
        <begin position="814"/>
        <end position="912"/>
    </location>
</feature>
<dbReference type="RefSeq" id="WP_187532953.1">
    <property type="nucleotide sequence ID" value="NZ_CBCSHU010000012.1"/>
</dbReference>
<keyword evidence="9" id="KW-1185">Reference proteome</keyword>
<evidence type="ECO:0000256" key="3">
    <source>
        <dbReference type="ARBA" id="ARBA00022840"/>
    </source>
</evidence>
<evidence type="ECO:0000259" key="5">
    <source>
        <dbReference type="PROSITE" id="PS50045"/>
    </source>
</evidence>
<dbReference type="Gene3D" id="1.10.10.10">
    <property type="entry name" value="Winged helix-like DNA-binding domain superfamily/Winged helix DNA-binding domain"/>
    <property type="match status" value="1"/>
</dbReference>
<dbReference type="Gene3D" id="3.40.50.300">
    <property type="entry name" value="P-loop containing nucleotide triphosphate hydrolases"/>
    <property type="match status" value="1"/>
</dbReference>
<protein>
    <submittedName>
        <fullName evidence="8">Sigma 54-interacting transcriptional regulator</fullName>
    </submittedName>
</protein>
<dbReference type="InterPro" id="IPR003593">
    <property type="entry name" value="AAA+_ATPase"/>
</dbReference>
<dbReference type="PROSITE" id="PS00676">
    <property type="entry name" value="SIGMA54_INTERACT_2"/>
    <property type="match status" value="1"/>
</dbReference>
<dbReference type="SUPFAM" id="SSF46785">
    <property type="entry name" value="Winged helix' DNA-binding domain"/>
    <property type="match status" value="1"/>
</dbReference>
<dbReference type="GO" id="GO:0016740">
    <property type="term" value="F:transferase activity"/>
    <property type="evidence" value="ECO:0007669"/>
    <property type="project" value="UniProtKB-KW"/>
</dbReference>
<dbReference type="GO" id="GO:0009401">
    <property type="term" value="P:phosphoenolpyruvate-dependent sugar phosphotransferase system"/>
    <property type="evidence" value="ECO:0007669"/>
    <property type="project" value="InterPro"/>
</dbReference>
<feature type="domain" description="Sigma-54 factor interaction" evidence="5">
    <location>
        <begin position="108"/>
        <end position="342"/>
    </location>
</feature>
<dbReference type="SMART" id="SM00382">
    <property type="entry name" value="AAA"/>
    <property type="match status" value="1"/>
</dbReference>
<evidence type="ECO:0000256" key="4">
    <source>
        <dbReference type="ARBA" id="ARBA00023125"/>
    </source>
</evidence>
<dbReference type="InterPro" id="IPR036388">
    <property type="entry name" value="WH-like_DNA-bd_sf"/>
</dbReference>
<dbReference type="InterPro" id="IPR011991">
    <property type="entry name" value="ArsR-like_HTH"/>
</dbReference>
<dbReference type="PROSITE" id="PS51372">
    <property type="entry name" value="PRD_2"/>
    <property type="match status" value="2"/>
</dbReference>
<dbReference type="Gene3D" id="3.40.50.510">
    <property type="entry name" value="Phosphotransferase system, mannose-type IIA component"/>
    <property type="match status" value="1"/>
</dbReference>
<dbReference type="AlphaFoldDB" id="A0A7G9RW44"/>
<dbReference type="InterPro" id="IPR027417">
    <property type="entry name" value="P-loop_NTPase"/>
</dbReference>
<dbReference type="InterPro" id="IPR011608">
    <property type="entry name" value="PRD"/>
</dbReference>
<dbReference type="InterPro" id="IPR004701">
    <property type="entry name" value="PTS_EIIA_man-typ"/>
</dbReference>
<reference evidence="8 9" key="1">
    <citation type="submission" date="2020-08" db="EMBL/GenBank/DDBJ databases">
        <title>Genome sequence of Erysipelothrix inopinata DSM 15511T.</title>
        <authorList>
            <person name="Hyun D.-W."/>
            <person name="Bae J.-W."/>
        </authorList>
    </citation>
    <scope>NUCLEOTIDE SEQUENCE [LARGE SCALE GENOMIC DNA]</scope>
    <source>
        <strain evidence="8 9">DSM 15511</strain>
    </source>
</reference>
<feature type="domain" description="PTS EIIA type-4" evidence="6">
    <location>
        <begin position="554"/>
        <end position="684"/>
    </location>
</feature>
<dbReference type="GO" id="GO:0016020">
    <property type="term" value="C:membrane"/>
    <property type="evidence" value="ECO:0007669"/>
    <property type="project" value="InterPro"/>
</dbReference>
<organism evidence="8 9">
    <name type="scientific">Erysipelothrix inopinata</name>
    <dbReference type="NCBI Taxonomy" id="225084"/>
    <lineage>
        <taxon>Bacteria</taxon>
        <taxon>Bacillati</taxon>
        <taxon>Bacillota</taxon>
        <taxon>Erysipelotrichia</taxon>
        <taxon>Erysipelotrichales</taxon>
        <taxon>Erysipelotrichaceae</taxon>
        <taxon>Erysipelothrix</taxon>
    </lineage>
</organism>
<dbReference type="Pfam" id="PF01978">
    <property type="entry name" value="TrmB"/>
    <property type="match status" value="1"/>
</dbReference>
<dbReference type="Pfam" id="PF00874">
    <property type="entry name" value="PRD"/>
    <property type="match status" value="2"/>
</dbReference>
<dbReference type="PROSITE" id="PS50045">
    <property type="entry name" value="SIGMA54_INTERACT_4"/>
    <property type="match status" value="1"/>
</dbReference>
<dbReference type="InterPro" id="IPR002831">
    <property type="entry name" value="Tscrpt_reg_TrmB_N"/>
</dbReference>
<dbReference type="GO" id="GO:0005524">
    <property type="term" value="F:ATP binding"/>
    <property type="evidence" value="ECO:0007669"/>
    <property type="project" value="UniProtKB-KW"/>
</dbReference>